<dbReference type="Proteomes" id="UP000319263">
    <property type="component" value="Chromosome"/>
</dbReference>
<feature type="binding site" evidence="10">
    <location>
        <begin position="48"/>
        <end position="49"/>
    </location>
    <ligand>
        <name>NAD(+)</name>
        <dbReference type="ChEBI" id="CHEBI:57540"/>
    </ligand>
</feature>
<keyword evidence="6 10" id="KW-0456">Lyase</keyword>
<feature type="binding site" evidence="10">
    <location>
        <position position="487"/>
    </location>
    <ligand>
        <name>NAD(+)</name>
        <dbReference type="ChEBI" id="CHEBI:57540"/>
    </ligand>
</feature>
<protein>
    <recommendedName>
        <fullName evidence="3 10">Urocanate hydratase</fullName>
        <shortName evidence="10">Urocanase</shortName>
        <ecNumber evidence="3 10">4.2.1.49</ecNumber>
    </recommendedName>
    <alternativeName>
        <fullName evidence="7 10">Imidazolonepropionate hydrolase</fullName>
    </alternativeName>
</protein>
<dbReference type="AlphaFoldDB" id="A0A516Q309"/>
<evidence type="ECO:0000256" key="9">
    <source>
        <dbReference type="ARBA" id="ARBA00056569"/>
    </source>
</evidence>
<dbReference type="RefSeq" id="WP_143987727.1">
    <property type="nucleotide sequence ID" value="NZ_CP041692.1"/>
</dbReference>
<comment type="similarity">
    <text evidence="2 10">Belongs to the urocanase family.</text>
</comment>
<dbReference type="InterPro" id="IPR055351">
    <property type="entry name" value="Urocanase"/>
</dbReference>
<proteinExistence type="inferred from homology"/>
<feature type="binding site" evidence="10">
    <location>
        <begin position="259"/>
        <end position="263"/>
    </location>
    <ligand>
        <name>NAD(+)</name>
        <dbReference type="ChEBI" id="CHEBI:57540"/>
    </ligand>
</feature>
<dbReference type="Pfam" id="PF17391">
    <property type="entry name" value="Urocanase_N"/>
    <property type="match status" value="1"/>
</dbReference>
<dbReference type="GO" id="GO:0019557">
    <property type="term" value="P:L-histidine catabolic process to glutamate and formate"/>
    <property type="evidence" value="ECO:0007669"/>
    <property type="project" value="UniProtKB-UniPathway"/>
</dbReference>
<evidence type="ECO:0000259" key="12">
    <source>
        <dbReference type="Pfam" id="PF17391"/>
    </source>
</evidence>
<gene>
    <name evidence="10" type="primary">hutU</name>
    <name evidence="14" type="ORF">FOE78_19325</name>
</gene>
<evidence type="ECO:0000256" key="6">
    <source>
        <dbReference type="ARBA" id="ARBA00023239"/>
    </source>
</evidence>
<evidence type="ECO:0000259" key="11">
    <source>
        <dbReference type="Pfam" id="PF01175"/>
    </source>
</evidence>
<reference evidence="14 15" key="1">
    <citation type="submission" date="2019-07" db="EMBL/GenBank/DDBJ databases">
        <title>Microlunatus dokdonensis sp. nov. isolated from the rhizospheric soil of the wild plant Elymus tsukushiensis.</title>
        <authorList>
            <person name="Ghim S.-Y."/>
            <person name="Hwang Y.-J."/>
            <person name="Son J.-S."/>
            <person name="Shin J.-H."/>
        </authorList>
    </citation>
    <scope>NUCLEOTIDE SEQUENCE [LARGE SCALE GENOMIC DNA]</scope>
    <source>
        <strain evidence="14 15">KUDC0627</strain>
    </source>
</reference>
<comment type="function">
    <text evidence="9 10">Catalyzes the conversion of urocanate to 4-imidazolone-5-propionate.</text>
</comment>
<dbReference type="InterPro" id="IPR036190">
    <property type="entry name" value="Urocanase_sf"/>
</dbReference>
<dbReference type="EC" id="4.2.1.49" evidence="3 10"/>
<dbReference type="InterPro" id="IPR035085">
    <property type="entry name" value="Urocanase_Rossmann-like"/>
</dbReference>
<keyword evidence="15" id="KW-1185">Reference proteome</keyword>
<feature type="binding site" evidence="10">
    <location>
        <position position="126"/>
    </location>
    <ligand>
        <name>NAD(+)</name>
        <dbReference type="ChEBI" id="CHEBI:57540"/>
    </ligand>
</feature>
<comment type="cofactor">
    <cofactor evidence="10">
        <name>NAD(+)</name>
        <dbReference type="ChEBI" id="CHEBI:57540"/>
    </cofactor>
    <text evidence="10">Binds 1 NAD(+) per subunit.</text>
</comment>
<dbReference type="Gene3D" id="3.40.50.10730">
    <property type="entry name" value="Urocanase like domains"/>
    <property type="match status" value="1"/>
</dbReference>
<feature type="active site" evidence="10">
    <location>
        <position position="405"/>
    </location>
</feature>
<dbReference type="FunFam" id="3.40.50.10730:FF:000001">
    <property type="entry name" value="Urocanate hydratase"/>
    <property type="match status" value="1"/>
</dbReference>
<evidence type="ECO:0000259" key="13">
    <source>
        <dbReference type="Pfam" id="PF17392"/>
    </source>
</evidence>
<dbReference type="GO" id="GO:0005737">
    <property type="term" value="C:cytoplasm"/>
    <property type="evidence" value="ECO:0007669"/>
    <property type="project" value="UniProtKB-SubCell"/>
</dbReference>
<feature type="domain" description="Urocanase N-terminal" evidence="12">
    <location>
        <begin position="7"/>
        <end position="133"/>
    </location>
</feature>
<comment type="catalytic activity">
    <reaction evidence="8 10">
        <text>4-imidazolone-5-propanoate = trans-urocanate + H2O</text>
        <dbReference type="Rhea" id="RHEA:13101"/>
        <dbReference type="ChEBI" id="CHEBI:15377"/>
        <dbReference type="ChEBI" id="CHEBI:17771"/>
        <dbReference type="ChEBI" id="CHEBI:77893"/>
        <dbReference type="EC" id="4.2.1.49"/>
    </reaction>
</comment>
<dbReference type="InterPro" id="IPR035401">
    <property type="entry name" value="Urocanase_C"/>
</dbReference>
<feature type="domain" description="Urocanase Rossmann-like" evidence="11">
    <location>
        <begin position="136"/>
        <end position="343"/>
    </location>
</feature>
<feature type="binding site" evidence="10">
    <location>
        <position position="192"/>
    </location>
    <ligand>
        <name>NAD(+)</name>
        <dbReference type="ChEBI" id="CHEBI:57540"/>
    </ligand>
</feature>
<feature type="binding site" evidence="10">
    <location>
        <begin position="172"/>
        <end position="174"/>
    </location>
    <ligand>
        <name>NAD(+)</name>
        <dbReference type="ChEBI" id="CHEBI:57540"/>
    </ligand>
</feature>
<dbReference type="Pfam" id="PF17392">
    <property type="entry name" value="Urocanase_C"/>
    <property type="match status" value="1"/>
</dbReference>
<feature type="binding site" evidence="10">
    <location>
        <position position="317"/>
    </location>
    <ligand>
        <name>NAD(+)</name>
        <dbReference type="ChEBI" id="CHEBI:57540"/>
    </ligand>
</feature>
<accession>A0A516Q309</accession>
<dbReference type="NCBIfam" id="TIGR01228">
    <property type="entry name" value="hutU"/>
    <property type="match status" value="1"/>
</dbReference>
<dbReference type="InterPro" id="IPR035400">
    <property type="entry name" value="Urocanase_N"/>
</dbReference>
<keyword evidence="4 10" id="KW-0369">Histidine metabolism</keyword>
<evidence type="ECO:0000256" key="5">
    <source>
        <dbReference type="ARBA" id="ARBA00023027"/>
    </source>
</evidence>
<evidence type="ECO:0000256" key="10">
    <source>
        <dbReference type="HAMAP-Rule" id="MF_00577"/>
    </source>
</evidence>
<keyword evidence="10" id="KW-0963">Cytoplasm</keyword>
<dbReference type="EMBL" id="CP041692">
    <property type="protein sequence ID" value="QDP97772.1"/>
    <property type="molecule type" value="Genomic_DNA"/>
</dbReference>
<dbReference type="PIRSF" id="PIRSF001423">
    <property type="entry name" value="Urocanate_hydrat"/>
    <property type="match status" value="1"/>
</dbReference>
<dbReference type="InterPro" id="IPR023637">
    <property type="entry name" value="Urocanase-like"/>
</dbReference>
<dbReference type="GO" id="GO:0019556">
    <property type="term" value="P:L-histidine catabolic process to glutamate and formamide"/>
    <property type="evidence" value="ECO:0007669"/>
    <property type="project" value="UniProtKB-UniPathway"/>
</dbReference>
<dbReference type="PANTHER" id="PTHR12216:SF4">
    <property type="entry name" value="UROCANATE HYDRATASE"/>
    <property type="match status" value="1"/>
</dbReference>
<dbReference type="PROSITE" id="PS01233">
    <property type="entry name" value="UROCANASE"/>
    <property type="match status" value="1"/>
</dbReference>
<dbReference type="InterPro" id="IPR038364">
    <property type="entry name" value="Urocanase_central_sf"/>
</dbReference>
<dbReference type="KEGG" id="mik:FOE78_19325"/>
<feature type="binding site" evidence="10">
    <location>
        <begin position="268"/>
        <end position="269"/>
    </location>
    <ligand>
        <name>NAD(+)</name>
        <dbReference type="ChEBI" id="CHEBI:57540"/>
    </ligand>
</feature>
<name>A0A516Q309_9ACTN</name>
<dbReference type="Gene3D" id="3.40.1770.10">
    <property type="entry name" value="Urocanase superfamily"/>
    <property type="match status" value="1"/>
</dbReference>
<sequence>MEGARLVRAPRGTTLTARSWSTEAPLRMLQNNLDPEVAERPDDLVVYGGTGRAARDWKSFDAMIRTLTTLAPDETMLVQSGRPVGVMRTHEWAPRVLIANSNLVGDWATWPEFRRLEKLGLTMYGQMTAGSWIYIGTQGIVQGTYETFAAVADKRFGGTLAGTLTLTGGCGGMGGAQPLAVTLNGGVCLIVDVDESRLRRRVEHRYLDEVADDLDDAVDKATRAKQDKRATSIGVVGNAATIFGELLLRGVEIDIVTDQTSAHDPLSYLPEDVDLDDWQDYADAKPEEFTDRARASMAKHVKAMVEFQDHGAEVFDYGNSIRDEARKGGYDRAFEFPGFVPAYIRPLFCQGKGPFRWAALSGDPQDIAVTDKAVLDLFPDNERLHTWIKGAQEKIAFQGLPARICWLGQGERDKAGLAFNELVRSGKISAPIVIGRDHLDTGSVASPYRETEGMIDGSDAIADWPLLNALINTASGATWVSIHHGGGVGIGRSIHAGQVSVADGTELAAQKLERVLTNDPGMGIIRHVDAGYEIAEQTAAEQHVRIPMQEGN</sequence>
<dbReference type="SUPFAM" id="SSF111326">
    <property type="entry name" value="Urocanase"/>
    <property type="match status" value="1"/>
</dbReference>
<evidence type="ECO:0000256" key="8">
    <source>
        <dbReference type="ARBA" id="ARBA00047623"/>
    </source>
</evidence>
<dbReference type="Pfam" id="PF01175">
    <property type="entry name" value="Urocanase"/>
    <property type="match status" value="1"/>
</dbReference>
<dbReference type="InterPro" id="IPR023636">
    <property type="entry name" value="Urocanase_CS"/>
</dbReference>
<evidence type="ECO:0000256" key="2">
    <source>
        <dbReference type="ARBA" id="ARBA00007578"/>
    </source>
</evidence>
<feature type="binding site" evidence="10">
    <location>
        <position position="197"/>
    </location>
    <ligand>
        <name>NAD(+)</name>
        <dbReference type="ChEBI" id="CHEBI:57540"/>
    </ligand>
</feature>
<dbReference type="HAMAP" id="MF_00577">
    <property type="entry name" value="HutU"/>
    <property type="match status" value="1"/>
</dbReference>
<feature type="domain" description="Urocanase C-terminal" evidence="13">
    <location>
        <begin position="346"/>
        <end position="540"/>
    </location>
</feature>
<evidence type="ECO:0000313" key="14">
    <source>
        <dbReference type="EMBL" id="QDP97772.1"/>
    </source>
</evidence>
<evidence type="ECO:0000313" key="15">
    <source>
        <dbReference type="Proteomes" id="UP000319263"/>
    </source>
</evidence>
<evidence type="ECO:0000256" key="4">
    <source>
        <dbReference type="ARBA" id="ARBA00022808"/>
    </source>
</evidence>
<evidence type="ECO:0000256" key="7">
    <source>
        <dbReference type="ARBA" id="ARBA00031640"/>
    </source>
</evidence>
<comment type="pathway">
    <text evidence="1 10">Amino-acid degradation; L-histidine degradation into L-glutamate; N-formimidoyl-L-glutamate from L-histidine: step 2/3.</text>
</comment>
<dbReference type="PANTHER" id="PTHR12216">
    <property type="entry name" value="UROCANATE HYDRATASE"/>
    <property type="match status" value="1"/>
</dbReference>
<dbReference type="UniPathway" id="UPA00379">
    <property type="reaction ID" value="UER00550"/>
</dbReference>
<keyword evidence="5 10" id="KW-0520">NAD</keyword>
<feature type="binding site" evidence="10">
    <location>
        <begin position="238"/>
        <end position="239"/>
    </location>
    <ligand>
        <name>NAD(+)</name>
        <dbReference type="ChEBI" id="CHEBI:57540"/>
    </ligand>
</feature>
<dbReference type="OrthoDB" id="9764874at2"/>
<evidence type="ECO:0000256" key="1">
    <source>
        <dbReference type="ARBA" id="ARBA00004794"/>
    </source>
</evidence>
<comment type="subcellular location">
    <subcellularLocation>
        <location evidence="10">Cytoplasm</location>
    </subcellularLocation>
</comment>
<dbReference type="GO" id="GO:0016153">
    <property type="term" value="F:urocanate hydratase activity"/>
    <property type="evidence" value="ECO:0007669"/>
    <property type="project" value="UniProtKB-UniRule"/>
</dbReference>
<dbReference type="NCBIfam" id="NF003820">
    <property type="entry name" value="PRK05414.1"/>
    <property type="match status" value="1"/>
</dbReference>
<organism evidence="14 15">
    <name type="scientific">Microlunatus elymi</name>
    <dbReference type="NCBI Taxonomy" id="2596828"/>
    <lineage>
        <taxon>Bacteria</taxon>
        <taxon>Bacillati</taxon>
        <taxon>Actinomycetota</taxon>
        <taxon>Actinomycetes</taxon>
        <taxon>Propionibacteriales</taxon>
        <taxon>Propionibacteriaceae</taxon>
        <taxon>Microlunatus</taxon>
    </lineage>
</organism>
<evidence type="ECO:0000256" key="3">
    <source>
        <dbReference type="ARBA" id="ARBA00011992"/>
    </source>
</evidence>